<evidence type="ECO:0000259" key="3">
    <source>
        <dbReference type="Pfam" id="PF09186"/>
    </source>
</evidence>
<dbReference type="InterPro" id="IPR015796">
    <property type="entry name" value="Impact_YigZ-like"/>
</dbReference>
<protein>
    <submittedName>
        <fullName evidence="4">Uncharacterized protein, YigZ family</fullName>
    </submittedName>
</protein>
<dbReference type="InterPro" id="IPR015269">
    <property type="entry name" value="UPF0029_Impact_C"/>
</dbReference>
<organism evidence="4 5">
    <name type="scientific">Desulfovibrio legallii</name>
    <dbReference type="NCBI Taxonomy" id="571438"/>
    <lineage>
        <taxon>Bacteria</taxon>
        <taxon>Pseudomonadati</taxon>
        <taxon>Thermodesulfobacteriota</taxon>
        <taxon>Desulfovibrionia</taxon>
        <taxon>Desulfovibrionales</taxon>
        <taxon>Desulfovibrionaceae</taxon>
        <taxon>Desulfovibrio</taxon>
    </lineage>
</organism>
<dbReference type="Gene3D" id="3.30.230.30">
    <property type="entry name" value="Impact, N-terminal domain"/>
    <property type="match status" value="1"/>
</dbReference>
<dbReference type="Proteomes" id="UP000199355">
    <property type="component" value="Unassembled WGS sequence"/>
</dbReference>
<evidence type="ECO:0000313" key="4">
    <source>
        <dbReference type="EMBL" id="SDG02090.1"/>
    </source>
</evidence>
<dbReference type="RefSeq" id="WP_092155237.1">
    <property type="nucleotide sequence ID" value="NZ_FNBX01000024.1"/>
</dbReference>
<dbReference type="InterPro" id="IPR020568">
    <property type="entry name" value="Ribosomal_Su5_D2-typ_SF"/>
</dbReference>
<dbReference type="SUPFAM" id="SSF54980">
    <property type="entry name" value="EF-G C-terminal domain-like"/>
    <property type="match status" value="1"/>
</dbReference>
<dbReference type="InterPro" id="IPR020569">
    <property type="entry name" value="UPF0029_Impact_CS"/>
</dbReference>
<dbReference type="GO" id="GO:0005737">
    <property type="term" value="C:cytoplasm"/>
    <property type="evidence" value="ECO:0007669"/>
    <property type="project" value="TreeGrafter"/>
</dbReference>
<keyword evidence="5" id="KW-1185">Reference proteome</keyword>
<proteinExistence type="inferred from homology"/>
<reference evidence="5" key="1">
    <citation type="submission" date="2016-10" db="EMBL/GenBank/DDBJ databases">
        <authorList>
            <person name="Varghese N."/>
            <person name="Submissions S."/>
        </authorList>
    </citation>
    <scope>NUCLEOTIDE SEQUENCE [LARGE SCALE GENOMIC DNA]</scope>
    <source>
        <strain evidence="5">KHC7</strain>
    </source>
</reference>
<dbReference type="InterPro" id="IPR036956">
    <property type="entry name" value="Impact_N_sf"/>
</dbReference>
<dbReference type="SUPFAM" id="SSF54211">
    <property type="entry name" value="Ribosomal protein S5 domain 2-like"/>
    <property type="match status" value="1"/>
</dbReference>
<dbReference type="Pfam" id="PF09186">
    <property type="entry name" value="DUF1949"/>
    <property type="match status" value="1"/>
</dbReference>
<dbReference type="PROSITE" id="PS00910">
    <property type="entry name" value="UPF0029"/>
    <property type="match status" value="1"/>
</dbReference>
<comment type="similarity">
    <text evidence="1">Belongs to the IMPACT family.</text>
</comment>
<dbReference type="AlphaFoldDB" id="A0A1G7QWN2"/>
<dbReference type="NCBIfam" id="TIGR00257">
    <property type="entry name" value="IMPACT_YIGZ"/>
    <property type="match status" value="1"/>
</dbReference>
<dbReference type="Gene3D" id="3.30.70.240">
    <property type="match status" value="1"/>
</dbReference>
<feature type="domain" description="UPF0029" evidence="3">
    <location>
        <begin position="149"/>
        <end position="204"/>
    </location>
</feature>
<gene>
    <name evidence="4" type="ORF">SAMN05192586_12412</name>
</gene>
<sequence length="220" mass="23220">MSAPAARYSVPAAGPEAPHRTELVIRRSRFVTLCAHTPGPAAARAFVEAVRRRHADATHNCWAYAAGAPGHTAQVGSSDDGEPHGTAGRPMLQVVLYSAVGEVCLVVSRWFGGVKLGTGGLVRAYQDSVRRNLETLPLRERVPQVRLAVTLDYACLDAVRHLLPAYEAVPVAEAYAAQASLTLVLPEEQEAALREALAGASNGQARCVRAAPDAADGTLP</sequence>
<evidence type="ECO:0000313" key="5">
    <source>
        <dbReference type="Proteomes" id="UP000199355"/>
    </source>
</evidence>
<dbReference type="GO" id="GO:0006446">
    <property type="term" value="P:regulation of translational initiation"/>
    <property type="evidence" value="ECO:0007669"/>
    <property type="project" value="TreeGrafter"/>
</dbReference>
<feature type="domain" description="Impact N-terminal" evidence="2">
    <location>
        <begin position="26"/>
        <end position="131"/>
    </location>
</feature>
<dbReference type="PANTHER" id="PTHR16301">
    <property type="entry name" value="IMPACT-RELATED"/>
    <property type="match status" value="1"/>
</dbReference>
<dbReference type="PANTHER" id="PTHR16301:SF20">
    <property type="entry name" value="IMPACT FAMILY MEMBER YIGZ"/>
    <property type="match status" value="1"/>
</dbReference>
<name>A0A1G7QWN2_9BACT</name>
<accession>A0A1G7QWN2</accession>
<evidence type="ECO:0000259" key="2">
    <source>
        <dbReference type="Pfam" id="PF01205"/>
    </source>
</evidence>
<dbReference type="InterPro" id="IPR001498">
    <property type="entry name" value="Impact_N"/>
</dbReference>
<evidence type="ECO:0000256" key="1">
    <source>
        <dbReference type="ARBA" id="ARBA00007665"/>
    </source>
</evidence>
<dbReference type="InterPro" id="IPR023582">
    <property type="entry name" value="Impact"/>
</dbReference>
<dbReference type="OrthoDB" id="9813771at2"/>
<dbReference type="EMBL" id="FNBX01000024">
    <property type="protein sequence ID" value="SDG02090.1"/>
    <property type="molecule type" value="Genomic_DNA"/>
</dbReference>
<dbReference type="Pfam" id="PF01205">
    <property type="entry name" value="Impact_N"/>
    <property type="match status" value="1"/>
</dbReference>
<dbReference type="InterPro" id="IPR035647">
    <property type="entry name" value="EFG_III/V"/>
</dbReference>